<dbReference type="Pfam" id="PF04717">
    <property type="entry name" value="Phage_base_V"/>
    <property type="match status" value="1"/>
</dbReference>
<proteinExistence type="predicted"/>
<feature type="domain" description="Gp5/Type VI secretion system Vgr protein OB-fold" evidence="2">
    <location>
        <begin position="293"/>
        <end position="360"/>
    </location>
</feature>
<evidence type="ECO:0000313" key="3">
    <source>
        <dbReference type="EMBL" id="RJG21430.1"/>
    </source>
</evidence>
<sequence length="491" mass="55478">MGDKVITFGNIYVAPFEFINLQSLKVVKKMNDHVRLTITGMIPEEHKDSYVNMADSRSYMRVSLADESGKPKYWFQGIVIRANVTSVRGIYYLAVDAISHTYLLDIKPKKRSFQNPQMSFAGLIRSVLSGYSKADFIDSSTQSRKLGTFFMQYEETDWQFLKRMASQFYTGLIPAAAYTHPKFYFGLPQDQNKGKLEAPHYMVQKRAGEYQRALVNRLPGVTDQDFVVYEVESSRVLEIGNEVIFQSRSLVVGEAVTELKNGVLTHTYKLFPRRGLQWKIIYNHKIIGASIQGRVIEVKKDTVRAKLDMDDQQDQSTAHWFPYSTIYASDNNTGWYVMPEVNDQIRIYFPSKKEADGIAISSVLKESPEAKLPPKASNIIPGEGLSDEGTEQSDPMADPSTKRFRTKYGKEISLAKDKIVISSKDMSITISDEHGIDIVSSKNINITAAKDILMSSQNIRIQAGKVELSGNDNTITLENTVEMKGEEVKMN</sequence>
<evidence type="ECO:0000256" key="1">
    <source>
        <dbReference type="SAM" id="MobiDB-lite"/>
    </source>
</evidence>
<dbReference type="SUPFAM" id="SSF69279">
    <property type="entry name" value="Phage tail proteins"/>
    <property type="match status" value="1"/>
</dbReference>
<feature type="region of interest" description="Disordered" evidence="1">
    <location>
        <begin position="371"/>
        <end position="402"/>
    </location>
</feature>
<dbReference type="InterPro" id="IPR006531">
    <property type="entry name" value="Gp5/Vgr_OB"/>
</dbReference>
<dbReference type="Proteomes" id="UP000266177">
    <property type="component" value="Unassembled WGS sequence"/>
</dbReference>
<dbReference type="Gene3D" id="2.30.110.50">
    <property type="match status" value="1"/>
</dbReference>
<evidence type="ECO:0000259" key="2">
    <source>
        <dbReference type="Pfam" id="PF04717"/>
    </source>
</evidence>
<comment type="caution">
    <text evidence="3">The sequence shown here is derived from an EMBL/GenBank/DDBJ whole genome shotgun (WGS) entry which is preliminary data.</text>
</comment>
<name>A0A3A3GF88_PANTH</name>
<dbReference type="AlphaFoldDB" id="A0A3A3GF88"/>
<dbReference type="OrthoDB" id="95423at2"/>
<evidence type="ECO:0000313" key="4">
    <source>
        <dbReference type="Proteomes" id="UP000266177"/>
    </source>
</evidence>
<accession>A0A3A3GF88</accession>
<dbReference type="Gene3D" id="3.55.50.10">
    <property type="entry name" value="Baseplate protein-like domains"/>
    <property type="match status" value="1"/>
</dbReference>
<dbReference type="RefSeq" id="WP_119795505.1">
    <property type="nucleotide sequence ID" value="NZ_QYZD01000024.1"/>
</dbReference>
<reference evidence="3 4" key="1">
    <citation type="submission" date="2018-09" db="EMBL/GenBank/DDBJ databases">
        <title>Paenibacillus SK2017-BO5.</title>
        <authorList>
            <person name="Piskunova J.V."/>
            <person name="Dubiley S.A."/>
            <person name="Severinov K.V."/>
        </authorList>
    </citation>
    <scope>NUCLEOTIDE SEQUENCE [LARGE SCALE GENOMIC DNA]</scope>
    <source>
        <strain evidence="3 4">BO5</strain>
    </source>
</reference>
<gene>
    <name evidence="3" type="ORF">DQX05_21395</name>
</gene>
<organism evidence="3 4">
    <name type="scientific">Paenibacillus thiaminolyticus</name>
    <name type="common">Bacillus thiaminolyticus</name>
    <dbReference type="NCBI Taxonomy" id="49283"/>
    <lineage>
        <taxon>Bacteria</taxon>
        <taxon>Bacillati</taxon>
        <taxon>Bacillota</taxon>
        <taxon>Bacilli</taxon>
        <taxon>Bacillales</taxon>
        <taxon>Paenibacillaceae</taxon>
        <taxon>Paenibacillus</taxon>
    </lineage>
</organism>
<dbReference type="EMBL" id="QYZD01000024">
    <property type="protein sequence ID" value="RJG21430.1"/>
    <property type="molecule type" value="Genomic_DNA"/>
</dbReference>
<protein>
    <recommendedName>
        <fullName evidence="2">Gp5/Type VI secretion system Vgr protein OB-fold domain-containing protein</fullName>
    </recommendedName>
</protein>